<keyword evidence="2" id="KW-1185">Reference proteome</keyword>
<dbReference type="EMBL" id="KN832020">
    <property type="protein sequence ID" value="KIN98034.1"/>
    <property type="molecule type" value="Genomic_DNA"/>
</dbReference>
<name>A0A0C3NA94_PISTI</name>
<dbReference type="HOGENOM" id="CLU_774152_0_0_1"/>
<dbReference type="OrthoDB" id="2712732at2759"/>
<sequence>MAVRQWDSEPQQDARCPKSVECLQGINGSATSFEPSMARLARRIQFDLQQQVSKSQRDACNARSIEALPSGLDSPKFSFLLRAFYLRLHRFRKDKVLPAVEESLSYKMSAVQRSGFMGRRVVERLCEATRTRVITERWSFEATESSRRRSNIEDSHAGLDSSDFHFDLRTFYLHPHYSREDGRLQRIAVAEQETTMNCEQRTCGGIDMWLLMSGREEDEASSSRRDGEQYAKIEGGRGWLEQRSRTQCIRGDVDSDTEPERSFLSFVFMTIYSRIYRSKVLDRVEAQSLISEGKEDSTSSWVECEELLTKLRKGKFEAKVPFSVLIRTLSTARYRYPGAKEKAIDGDGRLEAVHQYLA</sequence>
<accession>A0A0C3NA94</accession>
<proteinExistence type="predicted"/>
<reference evidence="2" key="2">
    <citation type="submission" date="2015-01" db="EMBL/GenBank/DDBJ databases">
        <title>Evolutionary Origins and Diversification of the Mycorrhizal Mutualists.</title>
        <authorList>
            <consortium name="DOE Joint Genome Institute"/>
            <consortium name="Mycorrhizal Genomics Consortium"/>
            <person name="Kohler A."/>
            <person name="Kuo A."/>
            <person name="Nagy L.G."/>
            <person name="Floudas D."/>
            <person name="Copeland A."/>
            <person name="Barry K.W."/>
            <person name="Cichocki N."/>
            <person name="Veneault-Fourrey C."/>
            <person name="LaButti K."/>
            <person name="Lindquist E.A."/>
            <person name="Lipzen A."/>
            <person name="Lundell T."/>
            <person name="Morin E."/>
            <person name="Murat C."/>
            <person name="Riley R."/>
            <person name="Ohm R."/>
            <person name="Sun H."/>
            <person name="Tunlid A."/>
            <person name="Henrissat B."/>
            <person name="Grigoriev I.V."/>
            <person name="Hibbett D.S."/>
            <person name="Martin F."/>
        </authorList>
    </citation>
    <scope>NUCLEOTIDE SEQUENCE [LARGE SCALE GENOMIC DNA]</scope>
    <source>
        <strain evidence="2">Marx 270</strain>
    </source>
</reference>
<evidence type="ECO:0000313" key="1">
    <source>
        <dbReference type="EMBL" id="KIN98034.1"/>
    </source>
</evidence>
<reference evidence="1 2" key="1">
    <citation type="submission" date="2014-04" db="EMBL/GenBank/DDBJ databases">
        <authorList>
            <consortium name="DOE Joint Genome Institute"/>
            <person name="Kuo A."/>
            <person name="Kohler A."/>
            <person name="Costa M.D."/>
            <person name="Nagy L.G."/>
            <person name="Floudas D."/>
            <person name="Copeland A."/>
            <person name="Barry K.W."/>
            <person name="Cichocki N."/>
            <person name="Veneault-Fourrey C."/>
            <person name="LaButti K."/>
            <person name="Lindquist E.A."/>
            <person name="Lipzen A."/>
            <person name="Lundell T."/>
            <person name="Morin E."/>
            <person name="Murat C."/>
            <person name="Sun H."/>
            <person name="Tunlid A."/>
            <person name="Henrissat B."/>
            <person name="Grigoriev I.V."/>
            <person name="Hibbett D.S."/>
            <person name="Martin F."/>
            <person name="Nordberg H.P."/>
            <person name="Cantor M.N."/>
            <person name="Hua S.X."/>
        </authorList>
    </citation>
    <scope>NUCLEOTIDE SEQUENCE [LARGE SCALE GENOMIC DNA]</scope>
    <source>
        <strain evidence="1 2">Marx 270</strain>
    </source>
</reference>
<evidence type="ECO:0000313" key="2">
    <source>
        <dbReference type="Proteomes" id="UP000054217"/>
    </source>
</evidence>
<gene>
    <name evidence="1" type="ORF">M404DRAFT_31728</name>
</gene>
<dbReference type="Proteomes" id="UP000054217">
    <property type="component" value="Unassembled WGS sequence"/>
</dbReference>
<protein>
    <submittedName>
        <fullName evidence="1">Uncharacterized protein</fullName>
    </submittedName>
</protein>
<dbReference type="AlphaFoldDB" id="A0A0C3NA94"/>
<organism evidence="1 2">
    <name type="scientific">Pisolithus tinctorius Marx 270</name>
    <dbReference type="NCBI Taxonomy" id="870435"/>
    <lineage>
        <taxon>Eukaryota</taxon>
        <taxon>Fungi</taxon>
        <taxon>Dikarya</taxon>
        <taxon>Basidiomycota</taxon>
        <taxon>Agaricomycotina</taxon>
        <taxon>Agaricomycetes</taxon>
        <taxon>Agaricomycetidae</taxon>
        <taxon>Boletales</taxon>
        <taxon>Sclerodermatineae</taxon>
        <taxon>Pisolithaceae</taxon>
        <taxon>Pisolithus</taxon>
    </lineage>
</organism>
<dbReference type="InParanoid" id="A0A0C3NA94"/>